<dbReference type="PROSITE" id="PS50119">
    <property type="entry name" value="ZF_BBOX"/>
    <property type="match status" value="1"/>
</dbReference>
<keyword evidence="3" id="KW-0862">Zinc</keyword>
<feature type="region of interest" description="Disordered" evidence="7">
    <location>
        <begin position="1"/>
        <end position="25"/>
    </location>
</feature>
<dbReference type="SMART" id="SM00336">
    <property type="entry name" value="BBOX"/>
    <property type="match status" value="1"/>
</dbReference>
<organism evidence="11 12">
    <name type="scientific">Pleurodeles waltl</name>
    <name type="common">Iberian ribbed newt</name>
    <dbReference type="NCBI Taxonomy" id="8319"/>
    <lineage>
        <taxon>Eukaryota</taxon>
        <taxon>Metazoa</taxon>
        <taxon>Chordata</taxon>
        <taxon>Craniata</taxon>
        <taxon>Vertebrata</taxon>
        <taxon>Euteleostomi</taxon>
        <taxon>Amphibia</taxon>
        <taxon>Batrachia</taxon>
        <taxon>Caudata</taxon>
        <taxon>Salamandroidea</taxon>
        <taxon>Salamandridae</taxon>
        <taxon>Pleurodelinae</taxon>
        <taxon>Pleurodeles</taxon>
    </lineage>
</organism>
<dbReference type="SMART" id="SM00184">
    <property type="entry name" value="RING"/>
    <property type="match status" value="1"/>
</dbReference>
<dbReference type="InterPro" id="IPR013320">
    <property type="entry name" value="ConA-like_dom_sf"/>
</dbReference>
<dbReference type="CDD" id="cd12888">
    <property type="entry name" value="SPRY_PRY_TRIM7_like"/>
    <property type="match status" value="1"/>
</dbReference>
<evidence type="ECO:0000259" key="8">
    <source>
        <dbReference type="PROSITE" id="PS50089"/>
    </source>
</evidence>
<comment type="caution">
    <text evidence="11">The sequence shown here is derived from an EMBL/GenBank/DDBJ whole genome shotgun (WGS) entry which is preliminary data.</text>
</comment>
<dbReference type="SUPFAM" id="SSF57850">
    <property type="entry name" value="RING/U-box"/>
    <property type="match status" value="1"/>
</dbReference>
<keyword evidence="1" id="KW-0479">Metal-binding</keyword>
<evidence type="ECO:0000259" key="9">
    <source>
        <dbReference type="PROSITE" id="PS50119"/>
    </source>
</evidence>
<evidence type="ECO:0000259" key="10">
    <source>
        <dbReference type="PROSITE" id="PS50188"/>
    </source>
</evidence>
<dbReference type="PRINTS" id="PR01407">
    <property type="entry name" value="BUTYPHLNCDUF"/>
</dbReference>
<dbReference type="SMART" id="SM00449">
    <property type="entry name" value="SPRY"/>
    <property type="match status" value="1"/>
</dbReference>
<proteinExistence type="predicted"/>
<dbReference type="Pfam" id="PF13445">
    <property type="entry name" value="zf-RING_UBOX"/>
    <property type="match status" value="1"/>
</dbReference>
<dbReference type="InterPro" id="IPR003879">
    <property type="entry name" value="Butyrophylin_SPRY"/>
</dbReference>
<evidence type="ECO:0000256" key="3">
    <source>
        <dbReference type="ARBA" id="ARBA00022833"/>
    </source>
</evidence>
<dbReference type="InterPro" id="IPR017907">
    <property type="entry name" value="Znf_RING_CS"/>
</dbReference>
<dbReference type="PANTHER" id="PTHR24103">
    <property type="entry name" value="E3 UBIQUITIN-PROTEIN LIGASE TRIM"/>
    <property type="match status" value="1"/>
</dbReference>
<evidence type="ECO:0000256" key="6">
    <source>
        <dbReference type="SAM" id="Coils"/>
    </source>
</evidence>
<feature type="domain" description="B box-type" evidence="9">
    <location>
        <begin position="110"/>
        <end position="151"/>
    </location>
</feature>
<dbReference type="Pfam" id="PF00622">
    <property type="entry name" value="SPRY"/>
    <property type="match status" value="1"/>
</dbReference>
<keyword evidence="2 5" id="KW-0863">Zinc-finger</keyword>
<evidence type="ECO:0000256" key="7">
    <source>
        <dbReference type="SAM" id="MobiDB-lite"/>
    </source>
</evidence>
<dbReference type="SUPFAM" id="SSF49899">
    <property type="entry name" value="Concanavalin A-like lectins/glucanases"/>
    <property type="match status" value="1"/>
</dbReference>
<dbReference type="EMBL" id="JANPWB010000004">
    <property type="protein sequence ID" value="KAJ1195139.1"/>
    <property type="molecule type" value="Genomic_DNA"/>
</dbReference>
<evidence type="ECO:0000256" key="4">
    <source>
        <dbReference type="ARBA" id="ARBA00023054"/>
    </source>
</evidence>
<name>A0AAV7V137_PLEWA</name>
<keyword evidence="4 6" id="KW-0175">Coiled coil</keyword>
<dbReference type="InterPro" id="IPR000315">
    <property type="entry name" value="Znf_B-box"/>
</dbReference>
<feature type="coiled-coil region" evidence="6">
    <location>
        <begin position="191"/>
        <end position="258"/>
    </location>
</feature>
<dbReference type="Gene3D" id="2.60.120.920">
    <property type="match status" value="1"/>
</dbReference>
<dbReference type="Gene3D" id="3.30.160.60">
    <property type="entry name" value="Classic Zinc Finger"/>
    <property type="match status" value="1"/>
</dbReference>
<dbReference type="InterPro" id="IPR027370">
    <property type="entry name" value="Znf-RING_euk"/>
</dbReference>
<dbReference type="InterPro" id="IPR001841">
    <property type="entry name" value="Znf_RING"/>
</dbReference>
<dbReference type="SMART" id="SM00589">
    <property type="entry name" value="PRY"/>
    <property type="match status" value="1"/>
</dbReference>
<evidence type="ECO:0000313" key="12">
    <source>
        <dbReference type="Proteomes" id="UP001066276"/>
    </source>
</evidence>
<evidence type="ECO:0000256" key="5">
    <source>
        <dbReference type="PROSITE-ProRule" id="PRU00024"/>
    </source>
</evidence>
<gene>
    <name evidence="11" type="ORF">NDU88_004421</name>
</gene>
<accession>A0AAV7V137</accession>
<evidence type="ECO:0000313" key="11">
    <source>
        <dbReference type="EMBL" id="KAJ1195139.1"/>
    </source>
</evidence>
<evidence type="ECO:0000256" key="2">
    <source>
        <dbReference type="ARBA" id="ARBA00022771"/>
    </source>
</evidence>
<protein>
    <submittedName>
        <fullName evidence="11">Uncharacterized protein</fullName>
    </submittedName>
</protein>
<feature type="domain" description="RING-type" evidence="8">
    <location>
        <begin position="41"/>
        <end position="82"/>
    </location>
</feature>
<evidence type="ECO:0000256" key="1">
    <source>
        <dbReference type="ARBA" id="ARBA00022723"/>
    </source>
</evidence>
<dbReference type="Pfam" id="PF00643">
    <property type="entry name" value="zf-B_box"/>
    <property type="match status" value="1"/>
</dbReference>
<dbReference type="AlphaFoldDB" id="A0AAV7V137"/>
<dbReference type="InterPro" id="IPR043136">
    <property type="entry name" value="B30.2/SPRY_sf"/>
</dbReference>
<dbReference type="GO" id="GO:0008270">
    <property type="term" value="F:zinc ion binding"/>
    <property type="evidence" value="ECO:0007669"/>
    <property type="project" value="UniProtKB-KW"/>
</dbReference>
<dbReference type="SUPFAM" id="SSF57845">
    <property type="entry name" value="B-box zinc-binding domain"/>
    <property type="match status" value="1"/>
</dbReference>
<dbReference type="InterPro" id="IPR050143">
    <property type="entry name" value="TRIM/RBCC"/>
</dbReference>
<dbReference type="FunFam" id="2.60.120.920:FF:000004">
    <property type="entry name" value="Butyrophilin subfamily 1 member A1"/>
    <property type="match status" value="1"/>
</dbReference>
<dbReference type="InterPro" id="IPR013083">
    <property type="entry name" value="Znf_RING/FYVE/PHD"/>
</dbReference>
<sequence>MRRSHLSAGLKVNEGEKSSAGLRSDMAAADPRARLQEEVTCSICMELYTDPVTLDCGHNFCLSCLRKFVNNEDLEIACPECKHDFDRKKEMKPNKRFGNIVEMVKELQIAPGSLCEDHGERLQLFCETDGALLCVVCRESRAHRPHRVTPVNEAEQEYKVKLQGWLDALRREMRYIQEFKCKEQEQCNTMRNKMRVEKQKIETNIEQLHQRLKNQEQTLYRKLEEMEKTVTMVENASISKLSNHITSLNALITDLEKKCKQTALDLLKDARSALVRCSKVKFQGPEQCKKYKVMVTLDSDTAHPQLLLSEGGRRVRWTDTAQPVPEIPKRFTSWCVLGRQGFTSGRHYWEVQLLQERTAWNVGVAAESVNRKEKITWSPEGGVWAVEREWNDQYWALTSPLTPLSPREGPRKLGVYLDYEGGRLSLYNADSMELLFTFPRAHFTHRLFPILNLWGEAEMRLV</sequence>
<dbReference type="Proteomes" id="UP001066276">
    <property type="component" value="Chromosome 2_2"/>
</dbReference>
<dbReference type="PROSITE" id="PS50089">
    <property type="entry name" value="ZF_RING_2"/>
    <property type="match status" value="1"/>
</dbReference>
<dbReference type="InterPro" id="IPR003877">
    <property type="entry name" value="SPRY_dom"/>
</dbReference>
<reference evidence="11" key="1">
    <citation type="journal article" date="2022" name="bioRxiv">
        <title>Sequencing and chromosome-scale assembly of the giantPleurodeles waltlgenome.</title>
        <authorList>
            <person name="Brown T."/>
            <person name="Elewa A."/>
            <person name="Iarovenko S."/>
            <person name="Subramanian E."/>
            <person name="Araus A.J."/>
            <person name="Petzold A."/>
            <person name="Susuki M."/>
            <person name="Suzuki K.-i.T."/>
            <person name="Hayashi T."/>
            <person name="Toyoda A."/>
            <person name="Oliveira C."/>
            <person name="Osipova E."/>
            <person name="Leigh N.D."/>
            <person name="Simon A."/>
            <person name="Yun M.H."/>
        </authorList>
    </citation>
    <scope>NUCLEOTIDE SEQUENCE</scope>
    <source>
        <strain evidence="11">20211129_DDA</strain>
        <tissue evidence="11">Liver</tissue>
    </source>
</reference>
<dbReference type="PROSITE" id="PS00518">
    <property type="entry name" value="ZF_RING_1"/>
    <property type="match status" value="1"/>
</dbReference>
<dbReference type="InterPro" id="IPR001870">
    <property type="entry name" value="B30.2/SPRY"/>
</dbReference>
<dbReference type="CDD" id="cd19760">
    <property type="entry name" value="Bbox2_TRIM4-like"/>
    <property type="match status" value="1"/>
</dbReference>
<dbReference type="InterPro" id="IPR006574">
    <property type="entry name" value="PRY"/>
</dbReference>
<keyword evidence="12" id="KW-1185">Reference proteome</keyword>
<dbReference type="Pfam" id="PF13765">
    <property type="entry name" value="PRY"/>
    <property type="match status" value="1"/>
</dbReference>
<dbReference type="Gene3D" id="3.30.40.10">
    <property type="entry name" value="Zinc/RING finger domain, C3HC4 (zinc finger)"/>
    <property type="match status" value="1"/>
</dbReference>
<feature type="domain" description="B30.2/SPRY" evidence="10">
    <location>
        <begin position="275"/>
        <end position="462"/>
    </location>
</feature>
<dbReference type="PROSITE" id="PS50188">
    <property type="entry name" value="B302_SPRY"/>
    <property type="match status" value="1"/>
</dbReference>